<organism evidence="2 3">
    <name type="scientific">Spirosoma liriopis</name>
    <dbReference type="NCBI Taxonomy" id="2937440"/>
    <lineage>
        <taxon>Bacteria</taxon>
        <taxon>Pseudomonadati</taxon>
        <taxon>Bacteroidota</taxon>
        <taxon>Cytophagia</taxon>
        <taxon>Cytophagales</taxon>
        <taxon>Cytophagaceae</taxon>
        <taxon>Spirosoma</taxon>
    </lineage>
</organism>
<evidence type="ECO:0000256" key="1">
    <source>
        <dbReference type="SAM" id="Phobius"/>
    </source>
</evidence>
<keyword evidence="3" id="KW-1185">Reference proteome</keyword>
<feature type="transmembrane region" description="Helical" evidence="1">
    <location>
        <begin position="35"/>
        <end position="59"/>
    </location>
</feature>
<sequence>MATLTHSSPAYTTNSYSRWRSAYTNFVNKAEFNRFGWAATAAIIQGCLLSPVLLLTLFYYGGSDWQFLASNLSFLMVLIPILSAMHVKYIFPTFGISFILHVTLILYNVL</sequence>
<feature type="transmembrane region" description="Helical" evidence="1">
    <location>
        <begin position="89"/>
        <end position="109"/>
    </location>
</feature>
<evidence type="ECO:0000313" key="3">
    <source>
        <dbReference type="Proteomes" id="UP001202180"/>
    </source>
</evidence>
<feature type="transmembrane region" description="Helical" evidence="1">
    <location>
        <begin position="65"/>
        <end position="82"/>
    </location>
</feature>
<protein>
    <submittedName>
        <fullName evidence="2">Uncharacterized protein</fullName>
    </submittedName>
</protein>
<proteinExistence type="predicted"/>
<keyword evidence="1" id="KW-0472">Membrane</keyword>
<name>A0ABT0HGQ5_9BACT</name>
<dbReference type="Proteomes" id="UP001202180">
    <property type="component" value="Unassembled WGS sequence"/>
</dbReference>
<keyword evidence="1" id="KW-0812">Transmembrane</keyword>
<dbReference type="RefSeq" id="WP_248476046.1">
    <property type="nucleotide sequence ID" value="NZ_JALPRF010000001.1"/>
</dbReference>
<keyword evidence="1" id="KW-1133">Transmembrane helix</keyword>
<reference evidence="2 3" key="1">
    <citation type="submission" date="2022-04" db="EMBL/GenBank/DDBJ databases">
        <title>Spirosoma sp. strain RP8 genome sequencing and assembly.</title>
        <authorList>
            <person name="Jung Y."/>
        </authorList>
    </citation>
    <scope>NUCLEOTIDE SEQUENCE [LARGE SCALE GENOMIC DNA]</scope>
    <source>
        <strain evidence="2 3">RP8</strain>
    </source>
</reference>
<comment type="caution">
    <text evidence="2">The sequence shown here is derived from an EMBL/GenBank/DDBJ whole genome shotgun (WGS) entry which is preliminary data.</text>
</comment>
<accession>A0ABT0HGQ5</accession>
<dbReference type="EMBL" id="JALPRF010000001">
    <property type="protein sequence ID" value="MCK8491324.1"/>
    <property type="molecule type" value="Genomic_DNA"/>
</dbReference>
<gene>
    <name evidence="2" type="ORF">M0L20_05635</name>
</gene>
<evidence type="ECO:0000313" key="2">
    <source>
        <dbReference type="EMBL" id="MCK8491324.1"/>
    </source>
</evidence>